<feature type="compositionally biased region" description="Basic and acidic residues" evidence="1">
    <location>
        <begin position="101"/>
        <end position="111"/>
    </location>
</feature>
<feature type="compositionally biased region" description="Basic and acidic residues" evidence="1">
    <location>
        <begin position="60"/>
        <end position="73"/>
    </location>
</feature>
<dbReference type="EMBL" id="GG666599">
    <property type="protein sequence ID" value="EEN50904.1"/>
    <property type="molecule type" value="Genomic_DNA"/>
</dbReference>
<reference evidence="2" key="1">
    <citation type="journal article" date="2008" name="Nature">
        <title>The amphioxus genome and the evolution of the chordate karyotype.</title>
        <authorList>
            <consortium name="US DOE Joint Genome Institute (JGI-PGF)"/>
            <person name="Putnam N.H."/>
            <person name="Butts T."/>
            <person name="Ferrier D.E.K."/>
            <person name="Furlong R.F."/>
            <person name="Hellsten U."/>
            <person name="Kawashima T."/>
            <person name="Robinson-Rechavi M."/>
            <person name="Shoguchi E."/>
            <person name="Terry A."/>
            <person name="Yu J.-K."/>
            <person name="Benito-Gutierrez E.L."/>
            <person name="Dubchak I."/>
            <person name="Garcia-Fernandez J."/>
            <person name="Gibson-Brown J.J."/>
            <person name="Grigoriev I.V."/>
            <person name="Horton A.C."/>
            <person name="de Jong P.J."/>
            <person name="Jurka J."/>
            <person name="Kapitonov V.V."/>
            <person name="Kohara Y."/>
            <person name="Kuroki Y."/>
            <person name="Lindquist E."/>
            <person name="Lucas S."/>
            <person name="Osoegawa K."/>
            <person name="Pennacchio L.A."/>
            <person name="Salamov A.A."/>
            <person name="Satou Y."/>
            <person name="Sauka-Spengler T."/>
            <person name="Schmutz J."/>
            <person name="Shin-I T."/>
            <person name="Toyoda A."/>
            <person name="Bronner-Fraser M."/>
            <person name="Fujiyama A."/>
            <person name="Holland L.Z."/>
            <person name="Holland P.W.H."/>
            <person name="Satoh N."/>
            <person name="Rokhsar D.S."/>
        </authorList>
    </citation>
    <scope>NUCLEOTIDE SEQUENCE [LARGE SCALE GENOMIC DNA]</scope>
    <source>
        <strain evidence="2">S238N-H82</strain>
        <tissue evidence="2">Testes</tissue>
    </source>
</reference>
<organism>
    <name type="scientific">Branchiostoma floridae</name>
    <name type="common">Florida lancelet</name>
    <name type="synonym">Amphioxus</name>
    <dbReference type="NCBI Taxonomy" id="7739"/>
    <lineage>
        <taxon>Eukaryota</taxon>
        <taxon>Metazoa</taxon>
        <taxon>Chordata</taxon>
        <taxon>Cephalochordata</taxon>
        <taxon>Leptocardii</taxon>
        <taxon>Amphioxiformes</taxon>
        <taxon>Branchiostomatidae</taxon>
        <taxon>Branchiostoma</taxon>
    </lineage>
</organism>
<name>C3Z9H5_BRAFL</name>
<proteinExistence type="predicted"/>
<protein>
    <submittedName>
        <fullName evidence="2">Uncharacterized protein</fullName>
    </submittedName>
</protein>
<feature type="region of interest" description="Disordered" evidence="1">
    <location>
        <begin position="1"/>
        <end position="124"/>
    </location>
</feature>
<evidence type="ECO:0000256" key="1">
    <source>
        <dbReference type="SAM" id="MobiDB-lite"/>
    </source>
</evidence>
<evidence type="ECO:0000313" key="2">
    <source>
        <dbReference type="EMBL" id="EEN50904.1"/>
    </source>
</evidence>
<dbReference type="AlphaFoldDB" id="C3Z9H5"/>
<gene>
    <name evidence="2" type="ORF">BRAFLDRAFT_86062</name>
</gene>
<feature type="compositionally biased region" description="Basic and acidic residues" evidence="1">
    <location>
        <begin position="1"/>
        <end position="42"/>
    </location>
</feature>
<dbReference type="InParanoid" id="C3Z9H5"/>
<sequence>MTFPEASKEQEADAKEGNIQCERETKDKNTVTRSARDSDMSDHGYMTFHGTENAEDQDKDTEHRNETKDKDTPSRSASGSDMSDHGYMTFPGTENAEDQDIDTKHRNDKGPDPVIVSVNENNSLDHAYVKVPNT</sequence>
<accession>C3Z9H5</accession>